<evidence type="ECO:0000259" key="4">
    <source>
        <dbReference type="PROSITE" id="PS50146"/>
    </source>
</evidence>
<feature type="transmembrane region" description="Helical" evidence="1">
    <location>
        <begin position="60"/>
        <end position="78"/>
    </location>
</feature>
<feature type="transmembrane region" description="Helical" evidence="1">
    <location>
        <begin position="30"/>
        <end position="48"/>
    </location>
</feature>
<accession>A0A6T9Y2D4</accession>
<keyword evidence="5" id="KW-0418">Kinase</keyword>
<evidence type="ECO:0000313" key="6">
    <source>
        <dbReference type="Proteomes" id="UP000509458"/>
    </source>
</evidence>
<name>A0A6T9Y2D4_ALTMA</name>
<dbReference type="PROSITE" id="PS50146">
    <property type="entry name" value="DAGK"/>
    <property type="match status" value="1"/>
</dbReference>
<dbReference type="Pfam" id="PF00781">
    <property type="entry name" value="DAGK_cat"/>
    <property type="match status" value="1"/>
</dbReference>
<dbReference type="AlphaFoldDB" id="A0A6T9Y2D4"/>
<evidence type="ECO:0000259" key="2">
    <source>
        <dbReference type="PROSITE" id="PS50054"/>
    </source>
</evidence>
<dbReference type="SMART" id="SM00404">
    <property type="entry name" value="PTPc_motif"/>
    <property type="match status" value="1"/>
</dbReference>
<dbReference type="InterPro" id="IPR020422">
    <property type="entry name" value="TYR_PHOSPHATASE_DUAL_dom"/>
</dbReference>
<evidence type="ECO:0000313" key="5">
    <source>
        <dbReference type="EMBL" id="CAB9493874.1"/>
    </source>
</evidence>
<organism evidence="5 6">
    <name type="scientific">Alteromonas macleodii</name>
    <name type="common">Pseudoalteromonas macleodii</name>
    <dbReference type="NCBI Taxonomy" id="28108"/>
    <lineage>
        <taxon>Bacteria</taxon>
        <taxon>Pseudomonadati</taxon>
        <taxon>Pseudomonadota</taxon>
        <taxon>Gammaproteobacteria</taxon>
        <taxon>Alteromonadales</taxon>
        <taxon>Alteromonadaceae</taxon>
        <taxon>Alteromonas/Salinimonas group</taxon>
        <taxon>Alteromonas</taxon>
    </lineage>
</organism>
<dbReference type="Gene3D" id="3.40.50.10330">
    <property type="entry name" value="Probable inorganic polyphosphate/atp-NAD kinase, domain 1"/>
    <property type="match status" value="1"/>
</dbReference>
<keyword evidence="1" id="KW-0472">Membrane</keyword>
<feature type="domain" description="DAGKc" evidence="4">
    <location>
        <begin position="236"/>
        <end position="369"/>
    </location>
</feature>
<dbReference type="InterPro" id="IPR000340">
    <property type="entry name" value="Dual-sp_phosphatase_cat-dom"/>
</dbReference>
<dbReference type="FunFam" id="3.90.190.10:FF:000157">
    <property type="entry name" value="Protein-tyrosine phosphatase"/>
    <property type="match status" value="1"/>
</dbReference>
<dbReference type="SUPFAM" id="SSF52799">
    <property type="entry name" value="(Phosphotyrosine protein) phosphatases II"/>
    <property type="match status" value="1"/>
</dbReference>
<dbReference type="RefSeq" id="WP_179983336.1">
    <property type="nucleotide sequence ID" value="NZ_LR812090.1"/>
</dbReference>
<evidence type="ECO:0000259" key="3">
    <source>
        <dbReference type="PROSITE" id="PS50056"/>
    </source>
</evidence>
<dbReference type="NCBIfam" id="NF009025">
    <property type="entry name" value="PRK12361.1"/>
    <property type="match status" value="1"/>
</dbReference>
<dbReference type="Gene3D" id="2.60.200.40">
    <property type="match status" value="1"/>
</dbReference>
<evidence type="ECO:0000256" key="1">
    <source>
        <dbReference type="SAM" id="Phobius"/>
    </source>
</evidence>
<dbReference type="PANTHER" id="PTHR30492:SF0">
    <property type="entry name" value="METHYLGLYOXAL SYNTHASE"/>
    <property type="match status" value="1"/>
</dbReference>
<dbReference type="InterPro" id="IPR029021">
    <property type="entry name" value="Prot-tyrosine_phosphatase-like"/>
</dbReference>
<dbReference type="GO" id="GO:0016301">
    <property type="term" value="F:kinase activity"/>
    <property type="evidence" value="ECO:0007669"/>
    <property type="project" value="UniProtKB-KW"/>
</dbReference>
<dbReference type="Pfam" id="PF00782">
    <property type="entry name" value="DSPc"/>
    <property type="match status" value="1"/>
</dbReference>
<dbReference type="GO" id="GO:0019242">
    <property type="term" value="P:methylglyoxal biosynthetic process"/>
    <property type="evidence" value="ECO:0007669"/>
    <property type="project" value="InterPro"/>
</dbReference>
<dbReference type="GO" id="GO:0008929">
    <property type="term" value="F:methylglyoxal synthase activity"/>
    <property type="evidence" value="ECO:0007669"/>
    <property type="project" value="InterPro"/>
</dbReference>
<dbReference type="SMART" id="SM00195">
    <property type="entry name" value="DSPc"/>
    <property type="match status" value="1"/>
</dbReference>
<dbReference type="InterPro" id="IPR004363">
    <property type="entry name" value="Methylgl_synth"/>
</dbReference>
<keyword evidence="1" id="KW-0812">Transmembrane</keyword>
<dbReference type="InterPro" id="IPR000387">
    <property type="entry name" value="Tyr_Pase_dom"/>
</dbReference>
<keyword evidence="1" id="KW-1133">Transmembrane helix</keyword>
<dbReference type="SUPFAM" id="SSF111331">
    <property type="entry name" value="NAD kinase/diacylglycerol kinase-like"/>
    <property type="match status" value="1"/>
</dbReference>
<keyword evidence="5" id="KW-0808">Transferase</keyword>
<sequence>MKMVKYYILGALLALVLTVTVPVLLLKIAFGWVAFSLIAVSSAYLLNYPSLFRKREDGSIPFYIRWIFVPFLLGSGLYNEYARRTDKVPPLQKIEPHLFLACRMSSQHVDLLNENNVDAILDVTAEFDGLDWTAYQEDYKYLNVPVLDHTSPTAEQLVLAINWLNQQISDNKNVVVHCALGRGRSVLVVAAYLLAKNPSLSVDDALRQINQIRQTARLNKRQLASLQKVRDGGLLSLRKELTLIVNPVAGGGKWKQYRGEVLSRLNEKFKVTVKETTPEVDGKALAQQAKDEKADIVVACGGDGTLTEVASALINTDITMGIIPFGTANALSQVLHGYISKVMPISTACDIIIKGDTLKIDTATCNDKVMLLVAAVGFEEQMISAADREEKNVGGQFAYLKGLWNAISNNENMTFEVAKDNKPAETLETPSFVIANAAPMTTALAQGAEQPDITDGKLDLTWLLPQPSSDRQFASLAELVLSPAESKKQSDSIRHERASQITLSFDKPTAYAVDGEIYEGDKIIIKTVPRSLTVLANFEDKD</sequence>
<dbReference type="PROSITE" id="PS50054">
    <property type="entry name" value="TYR_PHOSPHATASE_DUAL"/>
    <property type="match status" value="1"/>
</dbReference>
<protein>
    <submittedName>
        <fullName evidence="5">Sphingosine/diacylglycerol kinase-like enzyme</fullName>
    </submittedName>
</protein>
<dbReference type="PROSITE" id="PS50056">
    <property type="entry name" value="TYR_PHOSPHATASE_2"/>
    <property type="match status" value="1"/>
</dbReference>
<dbReference type="InterPro" id="IPR017438">
    <property type="entry name" value="ATP-NAD_kinase_N"/>
</dbReference>
<dbReference type="Gene3D" id="3.90.190.10">
    <property type="entry name" value="Protein tyrosine phosphatase superfamily"/>
    <property type="match status" value="1"/>
</dbReference>
<dbReference type="Proteomes" id="UP000509458">
    <property type="component" value="Chromosome"/>
</dbReference>
<proteinExistence type="predicted"/>
<feature type="domain" description="Tyrosine-protein phosphatase" evidence="2">
    <location>
        <begin position="89"/>
        <end position="235"/>
    </location>
</feature>
<dbReference type="PANTHER" id="PTHR30492">
    <property type="entry name" value="METHYLGLYOXAL SYNTHASE"/>
    <property type="match status" value="1"/>
</dbReference>
<dbReference type="EMBL" id="LR812090">
    <property type="protein sequence ID" value="CAB9493874.1"/>
    <property type="molecule type" value="Genomic_DNA"/>
</dbReference>
<dbReference type="InterPro" id="IPR016064">
    <property type="entry name" value="NAD/diacylglycerol_kinase_sf"/>
</dbReference>
<feature type="domain" description="Tyrosine specific protein phosphatases" evidence="3">
    <location>
        <begin position="155"/>
        <end position="224"/>
    </location>
</feature>
<feature type="transmembrane region" description="Helical" evidence="1">
    <location>
        <begin position="7"/>
        <end position="24"/>
    </location>
</feature>
<dbReference type="GO" id="GO:0005829">
    <property type="term" value="C:cytosol"/>
    <property type="evidence" value="ECO:0007669"/>
    <property type="project" value="TreeGrafter"/>
</dbReference>
<dbReference type="InterPro" id="IPR001206">
    <property type="entry name" value="Diacylglycerol_kinase_cat_dom"/>
</dbReference>
<gene>
    <name evidence="5" type="ORF">ALFOR1_30806</name>
</gene>
<reference evidence="5 6" key="1">
    <citation type="submission" date="2020-06" db="EMBL/GenBank/DDBJ databases">
        <authorList>
            <person name="Duchaud E."/>
        </authorList>
    </citation>
    <scope>NUCLEOTIDE SEQUENCE [LARGE SCALE GENOMIC DNA]</scope>
    <source>
        <strain evidence="5">Alteromonas fortis</strain>
    </source>
</reference>
<dbReference type="SMART" id="SM00046">
    <property type="entry name" value="DAGKc"/>
    <property type="match status" value="1"/>
</dbReference>
<dbReference type="InterPro" id="IPR003595">
    <property type="entry name" value="Tyr_Pase_cat"/>
</dbReference>